<keyword evidence="2" id="KW-1185">Reference proteome</keyword>
<name>A0ABW3CBJ0_9ACTN</name>
<organism evidence="1 2">
    <name type="scientific">Actinomadura adrarensis</name>
    <dbReference type="NCBI Taxonomy" id="1819600"/>
    <lineage>
        <taxon>Bacteria</taxon>
        <taxon>Bacillati</taxon>
        <taxon>Actinomycetota</taxon>
        <taxon>Actinomycetes</taxon>
        <taxon>Streptosporangiales</taxon>
        <taxon>Thermomonosporaceae</taxon>
        <taxon>Actinomadura</taxon>
    </lineage>
</organism>
<gene>
    <name evidence="1" type="ORF">ACFQ07_01490</name>
</gene>
<dbReference type="Proteomes" id="UP001597083">
    <property type="component" value="Unassembled WGS sequence"/>
</dbReference>
<sequence length="84" mass="9360">MRVVDALGHGVQASAEGRAVSTGRPVVRHGRQLLLRDTDELGEEFDDITGDMSRDGETTWRDVVQDATGGEFVHLDRRIRRGEE</sequence>
<protein>
    <submittedName>
        <fullName evidence="1">Uncharacterized protein</fullName>
    </submittedName>
</protein>
<evidence type="ECO:0000313" key="2">
    <source>
        <dbReference type="Proteomes" id="UP001597083"/>
    </source>
</evidence>
<accession>A0ABW3CBJ0</accession>
<comment type="caution">
    <text evidence="1">The sequence shown here is derived from an EMBL/GenBank/DDBJ whole genome shotgun (WGS) entry which is preliminary data.</text>
</comment>
<dbReference type="EMBL" id="JBHTIR010000175">
    <property type="protein sequence ID" value="MFD0850891.1"/>
    <property type="molecule type" value="Genomic_DNA"/>
</dbReference>
<evidence type="ECO:0000313" key="1">
    <source>
        <dbReference type="EMBL" id="MFD0850891.1"/>
    </source>
</evidence>
<proteinExistence type="predicted"/>
<reference evidence="2" key="1">
    <citation type="journal article" date="2019" name="Int. J. Syst. Evol. Microbiol.">
        <title>The Global Catalogue of Microorganisms (GCM) 10K type strain sequencing project: providing services to taxonomists for standard genome sequencing and annotation.</title>
        <authorList>
            <consortium name="The Broad Institute Genomics Platform"/>
            <consortium name="The Broad Institute Genome Sequencing Center for Infectious Disease"/>
            <person name="Wu L."/>
            <person name="Ma J."/>
        </authorList>
    </citation>
    <scope>NUCLEOTIDE SEQUENCE [LARGE SCALE GENOMIC DNA]</scope>
    <source>
        <strain evidence="2">JCM 31696</strain>
    </source>
</reference>